<dbReference type="Proteomes" id="UP000652761">
    <property type="component" value="Unassembled WGS sequence"/>
</dbReference>
<protein>
    <submittedName>
        <fullName evidence="1">Uncharacterized protein</fullName>
    </submittedName>
</protein>
<accession>A0A843U143</accession>
<organism evidence="1 2">
    <name type="scientific">Colocasia esculenta</name>
    <name type="common">Wild taro</name>
    <name type="synonym">Arum esculentum</name>
    <dbReference type="NCBI Taxonomy" id="4460"/>
    <lineage>
        <taxon>Eukaryota</taxon>
        <taxon>Viridiplantae</taxon>
        <taxon>Streptophyta</taxon>
        <taxon>Embryophyta</taxon>
        <taxon>Tracheophyta</taxon>
        <taxon>Spermatophyta</taxon>
        <taxon>Magnoliopsida</taxon>
        <taxon>Liliopsida</taxon>
        <taxon>Araceae</taxon>
        <taxon>Aroideae</taxon>
        <taxon>Colocasieae</taxon>
        <taxon>Colocasia</taxon>
    </lineage>
</organism>
<gene>
    <name evidence="1" type="ORF">Taro_008173</name>
</gene>
<reference evidence="1" key="1">
    <citation type="submission" date="2017-07" db="EMBL/GenBank/DDBJ databases">
        <title>Taro Niue Genome Assembly and Annotation.</title>
        <authorList>
            <person name="Atibalentja N."/>
            <person name="Keating K."/>
            <person name="Fields C.J."/>
        </authorList>
    </citation>
    <scope>NUCLEOTIDE SEQUENCE</scope>
    <source>
        <strain evidence="1">Niue_2</strain>
        <tissue evidence="1">Leaf</tissue>
    </source>
</reference>
<keyword evidence="2" id="KW-1185">Reference proteome</keyword>
<proteinExistence type="predicted"/>
<name>A0A843U143_COLES</name>
<dbReference type="AlphaFoldDB" id="A0A843U143"/>
<evidence type="ECO:0000313" key="2">
    <source>
        <dbReference type="Proteomes" id="UP000652761"/>
    </source>
</evidence>
<evidence type="ECO:0000313" key="1">
    <source>
        <dbReference type="EMBL" id="MQL75797.1"/>
    </source>
</evidence>
<dbReference type="EMBL" id="NMUH01000266">
    <property type="protein sequence ID" value="MQL75797.1"/>
    <property type="molecule type" value="Genomic_DNA"/>
</dbReference>
<sequence length="68" mass="7205">MTSASGHTHNYIHIERGNQTESAAGYASLFPAFVRDSSTGVVFLLARGMASASGIHPQQGYPDPIKEA</sequence>
<comment type="caution">
    <text evidence="1">The sequence shown here is derived from an EMBL/GenBank/DDBJ whole genome shotgun (WGS) entry which is preliminary data.</text>
</comment>